<dbReference type="AlphaFoldDB" id="A0A2I0TM86"/>
<name>A0A2I0TM86_LIMLA</name>
<evidence type="ECO:0008006" key="8">
    <source>
        <dbReference type="Google" id="ProtNLM"/>
    </source>
</evidence>
<evidence type="ECO:0000256" key="4">
    <source>
        <dbReference type="ARBA" id="ARBA00023242"/>
    </source>
</evidence>
<evidence type="ECO:0000313" key="7">
    <source>
        <dbReference type="Proteomes" id="UP000233556"/>
    </source>
</evidence>
<keyword evidence="3" id="KW-0698">rRNA processing</keyword>
<feature type="compositionally biased region" description="Basic and acidic residues" evidence="5">
    <location>
        <begin position="59"/>
        <end position="70"/>
    </location>
</feature>
<organism evidence="6 7">
    <name type="scientific">Limosa lapponica baueri</name>
    <dbReference type="NCBI Taxonomy" id="1758121"/>
    <lineage>
        <taxon>Eukaryota</taxon>
        <taxon>Metazoa</taxon>
        <taxon>Chordata</taxon>
        <taxon>Craniata</taxon>
        <taxon>Vertebrata</taxon>
        <taxon>Euteleostomi</taxon>
        <taxon>Archelosauria</taxon>
        <taxon>Archosauria</taxon>
        <taxon>Dinosauria</taxon>
        <taxon>Saurischia</taxon>
        <taxon>Theropoda</taxon>
        <taxon>Coelurosauria</taxon>
        <taxon>Aves</taxon>
        <taxon>Neognathae</taxon>
        <taxon>Neoaves</taxon>
        <taxon>Charadriiformes</taxon>
        <taxon>Scolopacidae</taxon>
        <taxon>Limosa</taxon>
    </lineage>
</organism>
<feature type="compositionally biased region" description="Basic and acidic residues" evidence="5">
    <location>
        <begin position="1"/>
        <end position="21"/>
    </location>
</feature>
<dbReference type="InterPro" id="IPR010301">
    <property type="entry name" value="RRP1"/>
</dbReference>
<dbReference type="EMBL" id="KZ508694">
    <property type="protein sequence ID" value="PKU34919.1"/>
    <property type="molecule type" value="Genomic_DNA"/>
</dbReference>
<feature type="compositionally biased region" description="Acidic residues" evidence="5">
    <location>
        <begin position="35"/>
        <end position="47"/>
    </location>
</feature>
<accession>A0A2I0TM86</accession>
<dbReference type="OrthoDB" id="2019504at2759"/>
<proteinExistence type="inferred from homology"/>
<keyword evidence="7" id="KW-1185">Reference proteome</keyword>
<dbReference type="PANTHER" id="PTHR13026:SF0">
    <property type="entry name" value="RIBOSOMAL RNA PROCESSING 1B"/>
    <property type="match status" value="1"/>
</dbReference>
<evidence type="ECO:0000256" key="2">
    <source>
        <dbReference type="ARBA" id="ARBA00006374"/>
    </source>
</evidence>
<dbReference type="PANTHER" id="PTHR13026">
    <property type="entry name" value="NNP-1 PROTEIN NOVEL NUCLEAR PROTEIN 1 NOP52"/>
    <property type="match status" value="1"/>
</dbReference>
<gene>
    <name evidence="6" type="ORF">llap_14777</name>
</gene>
<feature type="region of interest" description="Disordered" evidence="5">
    <location>
        <begin position="151"/>
        <end position="189"/>
    </location>
</feature>
<dbReference type="GO" id="GO:0030688">
    <property type="term" value="C:preribosome, small subunit precursor"/>
    <property type="evidence" value="ECO:0007669"/>
    <property type="project" value="InterPro"/>
</dbReference>
<sequence length="202" mass="22557">MKELGSNSDKEDASEEDRQANEEVLNTTGIFPQDFPEDVSTDEDDDEFSRGRRKKKAVKPWEKNKLEKESSTALSPLKKKKGKPGSDFVKFEKPTVPKGVFFRKARSTISSTRASMQLNKLQSSSSKKVTFGLNKNMTAEFKKTDKSILVSPEGPSRVAFNPEQKPRHGVLKSPTGTPAGQPQMKKPFTIAAKKRPTAMDFF</sequence>
<evidence type="ECO:0000256" key="3">
    <source>
        <dbReference type="ARBA" id="ARBA00022552"/>
    </source>
</evidence>
<comment type="similarity">
    <text evidence="2">Belongs to the RRP1 family.</text>
</comment>
<evidence type="ECO:0000256" key="1">
    <source>
        <dbReference type="ARBA" id="ARBA00004123"/>
    </source>
</evidence>
<dbReference type="Proteomes" id="UP000233556">
    <property type="component" value="Unassembled WGS sequence"/>
</dbReference>
<dbReference type="GO" id="GO:0005634">
    <property type="term" value="C:nucleus"/>
    <property type="evidence" value="ECO:0007669"/>
    <property type="project" value="UniProtKB-SubCell"/>
</dbReference>
<keyword evidence="4" id="KW-0539">Nucleus</keyword>
<comment type="subcellular location">
    <subcellularLocation>
        <location evidence="1">Nucleus</location>
    </subcellularLocation>
</comment>
<feature type="region of interest" description="Disordered" evidence="5">
    <location>
        <begin position="1"/>
        <end position="90"/>
    </location>
</feature>
<evidence type="ECO:0000313" key="6">
    <source>
        <dbReference type="EMBL" id="PKU34919.1"/>
    </source>
</evidence>
<dbReference type="GO" id="GO:0006364">
    <property type="term" value="P:rRNA processing"/>
    <property type="evidence" value="ECO:0007669"/>
    <property type="project" value="UniProtKB-KW"/>
</dbReference>
<reference evidence="7" key="2">
    <citation type="submission" date="2017-12" db="EMBL/GenBank/DDBJ databases">
        <title>Genome sequence of the Bar-tailed Godwit (Limosa lapponica baueri).</title>
        <authorList>
            <person name="Lima N.C.B."/>
            <person name="Parody-Merino A.M."/>
            <person name="Battley P.F."/>
            <person name="Fidler A.E."/>
            <person name="Prosdocimi F."/>
        </authorList>
    </citation>
    <scope>NUCLEOTIDE SEQUENCE [LARGE SCALE GENOMIC DNA]</scope>
</reference>
<protein>
    <recommendedName>
        <fullName evidence="8">RRP1B</fullName>
    </recommendedName>
</protein>
<reference evidence="7" key="1">
    <citation type="submission" date="2017-11" db="EMBL/GenBank/DDBJ databases">
        <authorList>
            <person name="Lima N.C."/>
            <person name="Parody-Merino A.M."/>
            <person name="Battley P.F."/>
            <person name="Fidler A.E."/>
            <person name="Prosdocimi F."/>
        </authorList>
    </citation>
    <scope>NUCLEOTIDE SEQUENCE [LARGE SCALE GENOMIC DNA]</scope>
</reference>
<evidence type="ECO:0000256" key="5">
    <source>
        <dbReference type="SAM" id="MobiDB-lite"/>
    </source>
</evidence>